<evidence type="ECO:0000259" key="8">
    <source>
        <dbReference type="Pfam" id="PF13490"/>
    </source>
</evidence>
<evidence type="ECO:0008006" key="11">
    <source>
        <dbReference type="Google" id="ProtNLM"/>
    </source>
</evidence>
<dbReference type="InterPro" id="IPR013324">
    <property type="entry name" value="RNA_pol_sigma_r3/r4-like"/>
</dbReference>
<evidence type="ECO:0000313" key="9">
    <source>
        <dbReference type="EMBL" id="BDZ55644.1"/>
    </source>
</evidence>
<evidence type="ECO:0000256" key="1">
    <source>
        <dbReference type="ARBA" id="ARBA00010641"/>
    </source>
</evidence>
<reference evidence="10" key="1">
    <citation type="journal article" date="2019" name="Int. J. Syst. Evol. Microbiol.">
        <title>The Global Catalogue of Microorganisms (GCM) 10K type strain sequencing project: providing services to taxonomists for standard genome sequencing and annotation.</title>
        <authorList>
            <consortium name="The Broad Institute Genomics Platform"/>
            <consortium name="The Broad Institute Genome Sequencing Center for Infectious Disease"/>
            <person name="Wu L."/>
            <person name="Ma J."/>
        </authorList>
    </citation>
    <scope>NUCLEOTIDE SEQUENCE [LARGE SCALE GENOMIC DNA]</scope>
    <source>
        <strain evidence="10">NBRC 109019</strain>
    </source>
</reference>
<evidence type="ECO:0000313" key="10">
    <source>
        <dbReference type="Proteomes" id="UP001321477"/>
    </source>
</evidence>
<dbReference type="InterPro" id="IPR013325">
    <property type="entry name" value="RNA_pol_sigma_r2"/>
</dbReference>
<evidence type="ECO:0000256" key="2">
    <source>
        <dbReference type="ARBA" id="ARBA00023015"/>
    </source>
</evidence>
<dbReference type="Gene3D" id="1.10.10.10">
    <property type="entry name" value="Winged helix-like DNA-binding domain superfamily/Winged helix DNA-binding domain"/>
    <property type="match status" value="1"/>
</dbReference>
<keyword evidence="10" id="KW-1185">Reference proteome</keyword>
<dbReference type="NCBIfam" id="TIGR02937">
    <property type="entry name" value="sigma70-ECF"/>
    <property type="match status" value="1"/>
</dbReference>
<evidence type="ECO:0000259" key="7">
    <source>
        <dbReference type="Pfam" id="PF04542"/>
    </source>
</evidence>
<dbReference type="PANTHER" id="PTHR43133:SF8">
    <property type="entry name" value="RNA POLYMERASE SIGMA FACTOR HI_1459-RELATED"/>
    <property type="match status" value="1"/>
</dbReference>
<dbReference type="InterPro" id="IPR039425">
    <property type="entry name" value="RNA_pol_sigma-70-like"/>
</dbReference>
<dbReference type="InterPro" id="IPR036388">
    <property type="entry name" value="WH-like_DNA-bd_sf"/>
</dbReference>
<dbReference type="SUPFAM" id="SSF88659">
    <property type="entry name" value="Sigma3 and sigma4 domains of RNA polymerase sigma factors"/>
    <property type="match status" value="1"/>
</dbReference>
<dbReference type="Pfam" id="PF13490">
    <property type="entry name" value="zf-HC2"/>
    <property type="match status" value="1"/>
</dbReference>
<dbReference type="Gene3D" id="1.10.1740.10">
    <property type="match status" value="1"/>
</dbReference>
<keyword evidence="3" id="KW-0731">Sigma factor</keyword>
<evidence type="ECO:0000256" key="3">
    <source>
        <dbReference type="ARBA" id="ARBA00023082"/>
    </source>
</evidence>
<dbReference type="Proteomes" id="UP001321477">
    <property type="component" value="Chromosome"/>
</dbReference>
<dbReference type="InterPro" id="IPR014284">
    <property type="entry name" value="RNA_pol_sigma-70_dom"/>
</dbReference>
<gene>
    <name evidence="9" type="ORF">GCM10025870_27170</name>
</gene>
<keyword evidence="4" id="KW-0238">DNA-binding</keyword>
<dbReference type="InterPro" id="IPR007627">
    <property type="entry name" value="RNA_pol_sigma70_r2"/>
</dbReference>
<accession>A0ABN6YF90</accession>
<feature type="compositionally biased region" description="Low complexity" evidence="6">
    <location>
        <begin position="307"/>
        <end position="318"/>
    </location>
</feature>
<feature type="region of interest" description="Disordered" evidence="6">
    <location>
        <begin position="277"/>
        <end position="331"/>
    </location>
</feature>
<evidence type="ECO:0000256" key="6">
    <source>
        <dbReference type="SAM" id="MobiDB-lite"/>
    </source>
</evidence>
<dbReference type="InterPro" id="IPR027383">
    <property type="entry name" value="Znf_put"/>
</dbReference>
<keyword evidence="2" id="KW-0805">Transcription regulation</keyword>
<proteinExistence type="inferred from homology"/>
<dbReference type="RefSeq" id="WP_286329083.1">
    <property type="nucleotide sequence ID" value="NZ_AP027734.1"/>
</dbReference>
<organism evidence="9 10">
    <name type="scientific">Agromyces marinus</name>
    <dbReference type="NCBI Taxonomy" id="1389020"/>
    <lineage>
        <taxon>Bacteria</taxon>
        <taxon>Bacillati</taxon>
        <taxon>Actinomycetota</taxon>
        <taxon>Actinomycetes</taxon>
        <taxon>Micrococcales</taxon>
        <taxon>Microbacteriaceae</taxon>
        <taxon>Agromyces</taxon>
    </lineage>
</organism>
<feature type="domain" description="Putative zinc-finger" evidence="8">
    <location>
        <begin position="190"/>
        <end position="223"/>
    </location>
</feature>
<evidence type="ECO:0000256" key="5">
    <source>
        <dbReference type="ARBA" id="ARBA00023163"/>
    </source>
</evidence>
<protein>
    <recommendedName>
        <fullName evidence="11">Sigma-70 family RNA polymerase sigma factor</fullName>
    </recommendedName>
</protein>
<sequence length="331" mass="34980">MGSPPTRPADSDLLAATRRGDREAYAELWRRHEASARTVARSHSSFDADDLVAEAFTRVYEAIRAGNGPTAAFRPYLFTTLRNTAAAWGRAGREHPLDTLDELADPATDDAARLMALDRSDTAAAFRALPARWQEVLWYAEVERMTPAQFAPLLGMSSNAAAALAYRAREGLRQEWLRAHLAQSPRDRECGWALDRLPAFQRGRLRRRDTARLESHLDGCDDCTAAALEVREVGSRLAVVLLPLAAGTAAATAYSASLEVGAPVALAAGAGAGAGAGSGAGAGAGAGSGSATSWPVPARAAPPPRRPSSSAPASAAHCSSRRRRLRSCCRG</sequence>
<dbReference type="EMBL" id="AP027734">
    <property type="protein sequence ID" value="BDZ55644.1"/>
    <property type="molecule type" value="Genomic_DNA"/>
</dbReference>
<dbReference type="SUPFAM" id="SSF88946">
    <property type="entry name" value="Sigma2 domain of RNA polymerase sigma factors"/>
    <property type="match status" value="1"/>
</dbReference>
<feature type="compositionally biased region" description="Basic residues" evidence="6">
    <location>
        <begin position="319"/>
        <end position="331"/>
    </location>
</feature>
<feature type="compositionally biased region" description="Low complexity" evidence="6">
    <location>
        <begin position="289"/>
        <end position="299"/>
    </location>
</feature>
<keyword evidence="5" id="KW-0804">Transcription</keyword>
<dbReference type="Pfam" id="PF04542">
    <property type="entry name" value="Sigma70_r2"/>
    <property type="match status" value="1"/>
</dbReference>
<dbReference type="PANTHER" id="PTHR43133">
    <property type="entry name" value="RNA POLYMERASE ECF-TYPE SIGMA FACTO"/>
    <property type="match status" value="1"/>
</dbReference>
<feature type="domain" description="RNA polymerase sigma-70 region 2" evidence="7">
    <location>
        <begin position="30"/>
        <end position="85"/>
    </location>
</feature>
<name>A0ABN6YF90_9MICO</name>
<feature type="compositionally biased region" description="Gly residues" evidence="6">
    <location>
        <begin position="277"/>
        <end position="288"/>
    </location>
</feature>
<evidence type="ECO:0000256" key="4">
    <source>
        <dbReference type="ARBA" id="ARBA00023125"/>
    </source>
</evidence>
<comment type="similarity">
    <text evidence="1">Belongs to the sigma-70 factor family. ECF subfamily.</text>
</comment>